<dbReference type="PANTHER" id="PTHR43510:SF1">
    <property type="entry name" value="AMINOTRANSFERASE FUNCTION, HYPOTHETICAL (EUROFUNG)"/>
    <property type="match status" value="1"/>
</dbReference>
<dbReference type="EMBL" id="LHPG02000005">
    <property type="protein sequence ID" value="PRW58077.1"/>
    <property type="molecule type" value="Genomic_DNA"/>
</dbReference>
<accession>A0A2P6TVJ4</accession>
<dbReference type="Pfam" id="PF00155">
    <property type="entry name" value="Aminotran_1_2"/>
    <property type="match status" value="1"/>
</dbReference>
<dbReference type="InterPro" id="IPR015421">
    <property type="entry name" value="PyrdxlP-dep_Trfase_major"/>
</dbReference>
<name>A0A2P6TVJ4_CHLSO</name>
<sequence>MAELLALADSDAQQRWDTLRLAYTETQGLPALREAAAAVHYSSIQPDQLVVAAPQELVLLTMQALLAPGDRVVCTVPGYQSLYEVAASLGCQLDPWPLCSAPDGSLAFRLENAEALIGGANPPKLVVVNSPHNPSGFQFSQEEWQRLVELCKGAGAYLFSDEMYRWLELDPSARLPAAADAYERGISLTGCSKATGGPGLRIGWVATRDATLLGRILELKDYTTICNSAPSEILALIMLRNWDALVQQRLATIRRNLDTLDAFFARWAHVFAWRRPAAGTVAFPRLTTGEPIESWCGQLVEETGVLLMPATVYGQPECAAEGRFRLGFGRSNMPEVLGHLEAWLAKRYPAEQAAAAGS</sequence>
<dbReference type="AlphaFoldDB" id="A0A2P6TVJ4"/>
<dbReference type="Proteomes" id="UP000239899">
    <property type="component" value="Unassembled WGS sequence"/>
</dbReference>
<feature type="domain" description="Aminotransferase class I/classII large" evidence="1">
    <location>
        <begin position="20"/>
        <end position="328"/>
    </location>
</feature>
<dbReference type="PANTHER" id="PTHR43510">
    <property type="entry name" value="AMINOTRANSFERASE FUNCTION, HYPOTHETICAL (EUROFUNG)"/>
    <property type="match status" value="1"/>
</dbReference>
<gene>
    <name evidence="2" type="ORF">C2E21_3163</name>
</gene>
<evidence type="ECO:0000259" key="1">
    <source>
        <dbReference type="Pfam" id="PF00155"/>
    </source>
</evidence>
<comment type="caution">
    <text evidence="2">The sequence shown here is derived from an EMBL/GenBank/DDBJ whole genome shotgun (WGS) entry which is preliminary data.</text>
</comment>
<reference evidence="2 3" key="1">
    <citation type="journal article" date="2018" name="Plant J.">
        <title>Genome sequences of Chlorella sorokiniana UTEX 1602 and Micractinium conductrix SAG 241.80: implications to maltose excretion by a green alga.</title>
        <authorList>
            <person name="Arriola M.B."/>
            <person name="Velmurugan N."/>
            <person name="Zhang Y."/>
            <person name="Plunkett M.H."/>
            <person name="Hondzo H."/>
            <person name="Barney B.M."/>
        </authorList>
    </citation>
    <scope>NUCLEOTIDE SEQUENCE [LARGE SCALE GENOMIC DNA]</scope>
    <source>
        <strain evidence="3">UTEX 1602</strain>
    </source>
</reference>
<evidence type="ECO:0000313" key="2">
    <source>
        <dbReference type="EMBL" id="PRW58077.1"/>
    </source>
</evidence>
<dbReference type="CDD" id="cd00609">
    <property type="entry name" value="AAT_like"/>
    <property type="match status" value="1"/>
</dbReference>
<proteinExistence type="predicted"/>
<dbReference type="SUPFAM" id="SSF53383">
    <property type="entry name" value="PLP-dependent transferases"/>
    <property type="match status" value="1"/>
</dbReference>
<dbReference type="GO" id="GO:0030170">
    <property type="term" value="F:pyridoxal phosphate binding"/>
    <property type="evidence" value="ECO:0007669"/>
    <property type="project" value="InterPro"/>
</dbReference>
<protein>
    <submittedName>
        <fullName evidence="2">Classes I and II</fullName>
    </submittedName>
</protein>
<dbReference type="InterPro" id="IPR015422">
    <property type="entry name" value="PyrdxlP-dep_Trfase_small"/>
</dbReference>
<dbReference type="OrthoDB" id="7042322at2759"/>
<dbReference type="InterPro" id="IPR015424">
    <property type="entry name" value="PyrdxlP-dep_Trfase"/>
</dbReference>
<dbReference type="Gene3D" id="3.40.640.10">
    <property type="entry name" value="Type I PLP-dependent aspartate aminotransferase-like (Major domain)"/>
    <property type="match status" value="1"/>
</dbReference>
<dbReference type="InterPro" id="IPR004839">
    <property type="entry name" value="Aminotransferase_I/II_large"/>
</dbReference>
<dbReference type="STRING" id="3076.A0A2P6TVJ4"/>
<organism evidence="2 3">
    <name type="scientific">Chlorella sorokiniana</name>
    <name type="common">Freshwater green alga</name>
    <dbReference type="NCBI Taxonomy" id="3076"/>
    <lineage>
        <taxon>Eukaryota</taxon>
        <taxon>Viridiplantae</taxon>
        <taxon>Chlorophyta</taxon>
        <taxon>core chlorophytes</taxon>
        <taxon>Trebouxiophyceae</taxon>
        <taxon>Chlorellales</taxon>
        <taxon>Chlorellaceae</taxon>
        <taxon>Chlorella clade</taxon>
        <taxon>Chlorella</taxon>
    </lineage>
</organism>
<keyword evidence="3" id="KW-1185">Reference proteome</keyword>
<evidence type="ECO:0000313" key="3">
    <source>
        <dbReference type="Proteomes" id="UP000239899"/>
    </source>
</evidence>
<dbReference type="Gene3D" id="3.90.1150.10">
    <property type="entry name" value="Aspartate Aminotransferase, domain 1"/>
    <property type="match status" value="1"/>
</dbReference>